<dbReference type="OrthoDB" id="5402929at2759"/>
<dbReference type="SMART" id="SM00576">
    <property type="entry name" value="BTP"/>
    <property type="match status" value="1"/>
</dbReference>
<feature type="region of interest" description="Disordered" evidence="5">
    <location>
        <begin position="227"/>
        <end position="276"/>
    </location>
</feature>
<sequence length="276" mass="30378">MVLITRSLIISVYDNQGTLFEYARREAIASTTDDGPALLLRHRYQDESTDMTTPPSLFHALLRPSILQILRSTGYHSTRPAVLDSLTDLAARYLSLLCQTTAQHAMHNQGDSADFTVADIRLALQDAGALMPERVPTEEMWRGEEDLRGVEEFIAWFAGQRMKEMMEVGSGDGETDATDYLNALKKKHSKTGEDAKYHGTILGRGHDTGEIQVEGGSETTIAEWISNRASPQSSPTPSEEQPPQQQAPQQNGHASDDDSGLSSVGDRIDQDTMDLS</sequence>
<protein>
    <recommendedName>
        <fullName evidence="6">Bromodomain associated domain-containing protein</fullName>
    </recommendedName>
</protein>
<evidence type="ECO:0000313" key="8">
    <source>
        <dbReference type="Proteomes" id="UP000604273"/>
    </source>
</evidence>
<feature type="domain" description="Bromodomain associated" evidence="6">
    <location>
        <begin position="55"/>
        <end position="133"/>
    </location>
</feature>
<reference evidence="7" key="2">
    <citation type="submission" date="2020-05" db="EMBL/GenBank/DDBJ databases">
        <authorList>
            <person name="Kim H.-S."/>
            <person name="Proctor R.H."/>
            <person name="Brown D.W."/>
        </authorList>
    </citation>
    <scope>NUCLEOTIDE SEQUENCE</scope>
    <source>
        <strain evidence="7">NRRL 45417</strain>
    </source>
</reference>
<evidence type="ECO:0000256" key="5">
    <source>
        <dbReference type="SAM" id="MobiDB-lite"/>
    </source>
</evidence>
<evidence type="ECO:0000313" key="7">
    <source>
        <dbReference type="EMBL" id="KAF4955818.1"/>
    </source>
</evidence>
<evidence type="ECO:0000256" key="1">
    <source>
        <dbReference type="ARBA" id="ARBA00004123"/>
    </source>
</evidence>
<dbReference type="InterPro" id="IPR009072">
    <property type="entry name" value="Histone-fold"/>
</dbReference>
<organism evidence="7 8">
    <name type="scientific">Fusarium gaditjirri</name>
    <dbReference type="NCBI Taxonomy" id="282569"/>
    <lineage>
        <taxon>Eukaryota</taxon>
        <taxon>Fungi</taxon>
        <taxon>Dikarya</taxon>
        <taxon>Ascomycota</taxon>
        <taxon>Pezizomycotina</taxon>
        <taxon>Sordariomycetes</taxon>
        <taxon>Hypocreomycetidae</taxon>
        <taxon>Hypocreales</taxon>
        <taxon>Nectriaceae</taxon>
        <taxon>Fusarium</taxon>
        <taxon>Fusarium nisikadoi species complex</taxon>
    </lineage>
</organism>
<dbReference type="AlphaFoldDB" id="A0A8H4WYS7"/>
<name>A0A8H4WYS7_9HYPO</name>
<keyword evidence="2" id="KW-0805">Transcription regulation</keyword>
<evidence type="ECO:0000256" key="4">
    <source>
        <dbReference type="ARBA" id="ARBA00023242"/>
    </source>
</evidence>
<feature type="compositionally biased region" description="Low complexity" evidence="5">
    <location>
        <begin position="229"/>
        <end position="250"/>
    </location>
</feature>
<comment type="subcellular location">
    <subcellularLocation>
        <location evidence="1">Nucleus</location>
    </subcellularLocation>
</comment>
<dbReference type="Gene3D" id="1.10.20.10">
    <property type="entry name" value="Histone, subunit A"/>
    <property type="match status" value="1"/>
</dbReference>
<dbReference type="CDD" id="cd00076">
    <property type="entry name" value="HFD_SF"/>
    <property type="match status" value="1"/>
</dbReference>
<reference evidence="7" key="1">
    <citation type="journal article" date="2020" name="BMC Genomics">
        <title>Correction to: Identification and distribution of gene clusters required for synthesis of sphingolipid metabolism inhibitors in diverse species of the filamentous fungus Fusarium.</title>
        <authorList>
            <person name="Kim H.S."/>
            <person name="Lohmar J.M."/>
            <person name="Busman M."/>
            <person name="Brown D.W."/>
            <person name="Naumann T.A."/>
            <person name="Divon H.H."/>
            <person name="Lysoe E."/>
            <person name="Uhlig S."/>
            <person name="Proctor R.H."/>
        </authorList>
    </citation>
    <scope>NUCLEOTIDE SEQUENCE</scope>
    <source>
        <strain evidence="7">NRRL 45417</strain>
    </source>
</reference>
<proteinExistence type="predicted"/>
<dbReference type="GO" id="GO:0005634">
    <property type="term" value="C:nucleus"/>
    <property type="evidence" value="ECO:0007669"/>
    <property type="project" value="UniProtKB-SubCell"/>
</dbReference>
<dbReference type="GO" id="GO:0046982">
    <property type="term" value="F:protein heterodimerization activity"/>
    <property type="evidence" value="ECO:0007669"/>
    <property type="project" value="InterPro"/>
</dbReference>
<evidence type="ECO:0000256" key="2">
    <source>
        <dbReference type="ARBA" id="ARBA00023015"/>
    </source>
</evidence>
<dbReference type="Pfam" id="PF07524">
    <property type="entry name" value="Bromo_TP"/>
    <property type="match status" value="1"/>
</dbReference>
<accession>A0A8H4WYS7</accession>
<comment type="caution">
    <text evidence="7">The sequence shown here is derived from an EMBL/GenBank/DDBJ whole genome shotgun (WGS) entry which is preliminary data.</text>
</comment>
<keyword evidence="8" id="KW-1185">Reference proteome</keyword>
<dbReference type="EMBL" id="JABFAI010000093">
    <property type="protein sequence ID" value="KAF4955818.1"/>
    <property type="molecule type" value="Genomic_DNA"/>
</dbReference>
<gene>
    <name evidence="7" type="ORF">FGADI_4213</name>
</gene>
<dbReference type="Proteomes" id="UP000604273">
    <property type="component" value="Unassembled WGS sequence"/>
</dbReference>
<feature type="region of interest" description="Disordered" evidence="5">
    <location>
        <begin position="188"/>
        <end position="211"/>
    </location>
</feature>
<keyword evidence="4" id="KW-0539">Nucleus</keyword>
<keyword evidence="3" id="KW-0804">Transcription</keyword>
<evidence type="ECO:0000256" key="3">
    <source>
        <dbReference type="ARBA" id="ARBA00023163"/>
    </source>
</evidence>
<evidence type="ECO:0000259" key="6">
    <source>
        <dbReference type="SMART" id="SM00576"/>
    </source>
</evidence>
<dbReference type="InterPro" id="IPR006565">
    <property type="entry name" value="BTP"/>
</dbReference>